<comment type="similarity">
    <text evidence="1 6">Belongs to the AAA ATPase family.</text>
</comment>
<comment type="cofactor">
    <cofactor evidence="7">
        <name>Mg(2+)</name>
        <dbReference type="ChEBI" id="CHEBI:18420"/>
    </cofactor>
    <text evidence="7">Binds 1 Mg(2+) ion per subunit.</text>
</comment>
<dbReference type="PROSITE" id="PS00674">
    <property type="entry name" value="AAA"/>
    <property type="match status" value="1"/>
</dbReference>
<organism evidence="9 10">
    <name type="scientific">Streblomastix strix</name>
    <dbReference type="NCBI Taxonomy" id="222440"/>
    <lineage>
        <taxon>Eukaryota</taxon>
        <taxon>Metamonada</taxon>
        <taxon>Preaxostyla</taxon>
        <taxon>Oxymonadida</taxon>
        <taxon>Streblomastigidae</taxon>
        <taxon>Streblomastix</taxon>
    </lineage>
</organism>
<keyword evidence="7" id="KW-0378">Hydrolase</keyword>
<dbReference type="Gene3D" id="3.40.50.300">
    <property type="entry name" value="P-loop containing nucleotide triphosphate hydrolases"/>
    <property type="match status" value="2"/>
</dbReference>
<evidence type="ECO:0000256" key="1">
    <source>
        <dbReference type="ARBA" id="ARBA00006914"/>
    </source>
</evidence>
<dbReference type="GO" id="GO:0006891">
    <property type="term" value="P:intra-Golgi vesicle-mediated transport"/>
    <property type="evidence" value="ECO:0007669"/>
    <property type="project" value="TreeGrafter"/>
</dbReference>
<dbReference type="GO" id="GO:0043001">
    <property type="term" value="P:Golgi to plasma membrane protein transport"/>
    <property type="evidence" value="ECO:0007669"/>
    <property type="project" value="TreeGrafter"/>
</dbReference>
<comment type="catalytic activity">
    <reaction evidence="7">
        <text>ATP + H2O = ADP + phosphate + H(+)</text>
        <dbReference type="Rhea" id="RHEA:13065"/>
        <dbReference type="ChEBI" id="CHEBI:15377"/>
        <dbReference type="ChEBI" id="CHEBI:15378"/>
        <dbReference type="ChEBI" id="CHEBI:30616"/>
        <dbReference type="ChEBI" id="CHEBI:43474"/>
        <dbReference type="ChEBI" id="CHEBI:456216"/>
        <dbReference type="EC" id="3.6.4.6"/>
    </reaction>
</comment>
<accession>A0A5J4UPC4</accession>
<dbReference type="InterPro" id="IPR027417">
    <property type="entry name" value="P-loop_NTPase"/>
</dbReference>
<feature type="non-terminal residue" evidence="9">
    <location>
        <position position="667"/>
    </location>
</feature>
<gene>
    <name evidence="9" type="ORF">EZS28_032632</name>
</gene>
<keyword evidence="7" id="KW-0963">Cytoplasm</keyword>
<dbReference type="InterPro" id="IPR003960">
    <property type="entry name" value="ATPase_AAA_CS"/>
</dbReference>
<evidence type="ECO:0000256" key="4">
    <source>
        <dbReference type="ARBA" id="ARBA00022840"/>
    </source>
</evidence>
<dbReference type="GO" id="GO:0016887">
    <property type="term" value="F:ATP hydrolysis activity"/>
    <property type="evidence" value="ECO:0007669"/>
    <property type="project" value="InterPro"/>
</dbReference>
<keyword evidence="3 6" id="KW-0547">Nucleotide-binding</keyword>
<dbReference type="GO" id="GO:0005524">
    <property type="term" value="F:ATP binding"/>
    <property type="evidence" value="ECO:0007669"/>
    <property type="project" value="UniProtKB-UniRule"/>
</dbReference>
<comment type="subcellular location">
    <subcellularLocation>
        <location evidence="7">Cytoplasm</location>
    </subcellularLocation>
</comment>
<evidence type="ECO:0000313" key="9">
    <source>
        <dbReference type="EMBL" id="KAA6371841.1"/>
    </source>
</evidence>
<evidence type="ECO:0000259" key="8">
    <source>
        <dbReference type="SMART" id="SM00382"/>
    </source>
</evidence>
<dbReference type="GO" id="GO:0046872">
    <property type="term" value="F:metal ion binding"/>
    <property type="evidence" value="ECO:0007669"/>
    <property type="project" value="UniProtKB-UniRule"/>
</dbReference>
<dbReference type="EC" id="3.6.4.6" evidence="7"/>
<comment type="function">
    <text evidence="7">Required for vesicle-mediated transport. Catalyzes the fusion of transport vesicles within the Golgi cisternae. Is also required for transport from the endoplasmic reticulum to the Golgi stack. Seems to function as a fusion protein required for the delivery of cargo proteins to all compartments of the Golgi stack independent of vesicle origin.</text>
</comment>
<keyword evidence="5 7" id="KW-0653">Protein transport</keyword>
<keyword evidence="7" id="KW-0460">Magnesium</keyword>
<dbReference type="AlphaFoldDB" id="A0A5J4UPC4"/>
<comment type="caution">
    <text evidence="9">The sequence shown here is derived from an EMBL/GenBank/DDBJ whole genome shotgun (WGS) entry which is preliminary data.</text>
</comment>
<evidence type="ECO:0000256" key="5">
    <source>
        <dbReference type="ARBA" id="ARBA00022927"/>
    </source>
</evidence>
<name>A0A5J4UPC4_9EUKA</name>
<feature type="domain" description="AAA+ ATPase" evidence="8">
    <location>
        <begin position="573"/>
        <end position="667"/>
    </location>
</feature>
<sequence length="667" mass="74193">MAQFTVAQGKDVSLTGTNKLYICKEDFVKVFPPVSGEKVVDEKLARVDIKEGKEFFFIVAINKDVKKDEIILNKIQRDILGKIGEKLKLSDASFLRFPTADNIAFELRINDVWKGAKLSFQSEILTNEMRDKFVGHVLGIGQRLIVKIFNQNTNQSINLDATVRSFDSRGESAHYSGIAQILKAEEEANERQGNKPRFIQLIQDTSFEWTSLDQDKLEVIGSNSLREIFREGVDLKQLGIGGLGEQMAVIFRRVFRSRTLTADQVKKMGLRHVKGLLLYGPPGTGKTLIARQIGKMLKTREPKVVSGPEILNKFVGQSEENIRVLFKDAEEDYAMNGENAGLHLIIFDEIDAICKSRGTTGGGTGVGDSVVNQLLSKMDGINSLNNILVIGMTNRKDMLDEALLRPGRFEVQIEIALPDESGRLEILDIHTQALRDNGYLGSDIDLPIIASIAKNYTGAELSGVNVAAIGRAIDRAQKEEEAEIHSLEEAAKKSGDRQALREIQRGGKNIQKQISVMQYDFINALQEVKPKFGLDLGLLEQIDIKEDVIDYGRRWIELMKKIGTSAKPGFVHGTHATLLVGRRGCGKTTLAAYAALLSGYPFVRMLSRSWLARQSSSAIALDHALQLVFEEAERSELALIIIDDFDVFLQFDSDGSYNKSFAWKLLG</sequence>
<dbReference type="PANTHER" id="PTHR23078:SF3">
    <property type="entry name" value="VESICLE-FUSING ATPASE"/>
    <property type="match status" value="1"/>
</dbReference>
<dbReference type="GO" id="GO:0005795">
    <property type="term" value="C:Golgi stack"/>
    <property type="evidence" value="ECO:0007669"/>
    <property type="project" value="TreeGrafter"/>
</dbReference>
<feature type="domain" description="AAA+ ATPase" evidence="8">
    <location>
        <begin position="272"/>
        <end position="419"/>
    </location>
</feature>
<dbReference type="OrthoDB" id="9982946at2759"/>
<dbReference type="InterPro" id="IPR039812">
    <property type="entry name" value="Vesicle-fus_ATPase"/>
</dbReference>
<dbReference type="GO" id="GO:0035494">
    <property type="term" value="P:SNARE complex disassembly"/>
    <property type="evidence" value="ECO:0007669"/>
    <property type="project" value="InterPro"/>
</dbReference>
<keyword evidence="7" id="KW-0931">ER-Golgi transport</keyword>
<evidence type="ECO:0000256" key="3">
    <source>
        <dbReference type="ARBA" id="ARBA00022741"/>
    </source>
</evidence>
<keyword evidence="4 6" id="KW-0067">ATP-binding</keyword>
<dbReference type="EMBL" id="SNRW01014111">
    <property type="protein sequence ID" value="KAA6371841.1"/>
    <property type="molecule type" value="Genomic_DNA"/>
</dbReference>
<evidence type="ECO:0000256" key="2">
    <source>
        <dbReference type="ARBA" id="ARBA00022448"/>
    </source>
</evidence>
<evidence type="ECO:0000313" key="10">
    <source>
        <dbReference type="Proteomes" id="UP000324800"/>
    </source>
</evidence>
<dbReference type="SMART" id="SM00382">
    <property type="entry name" value="AAA"/>
    <property type="match status" value="2"/>
</dbReference>
<dbReference type="PANTHER" id="PTHR23078">
    <property type="entry name" value="VESICULAR-FUSION PROTEIN NSF"/>
    <property type="match status" value="1"/>
</dbReference>
<dbReference type="InterPro" id="IPR003593">
    <property type="entry name" value="AAA+_ATPase"/>
</dbReference>
<dbReference type="Proteomes" id="UP000324800">
    <property type="component" value="Unassembled WGS sequence"/>
</dbReference>
<proteinExistence type="inferred from homology"/>
<dbReference type="SUPFAM" id="SSF52540">
    <property type="entry name" value="P-loop containing nucleoside triphosphate hydrolases"/>
    <property type="match status" value="2"/>
</dbReference>
<evidence type="ECO:0000256" key="6">
    <source>
        <dbReference type="RuleBase" id="RU003651"/>
    </source>
</evidence>
<keyword evidence="7" id="KW-0479">Metal-binding</keyword>
<protein>
    <recommendedName>
        <fullName evidence="7">Vesicle-fusing ATPase</fullName>
        <ecNumber evidence="7">3.6.4.6</ecNumber>
    </recommendedName>
</protein>
<dbReference type="InterPro" id="IPR003959">
    <property type="entry name" value="ATPase_AAA_core"/>
</dbReference>
<dbReference type="Pfam" id="PF00004">
    <property type="entry name" value="AAA"/>
    <property type="match status" value="2"/>
</dbReference>
<keyword evidence="2 7" id="KW-0813">Transport</keyword>
<dbReference type="Gene3D" id="1.10.8.60">
    <property type="match status" value="1"/>
</dbReference>
<reference evidence="9 10" key="1">
    <citation type="submission" date="2019-03" db="EMBL/GenBank/DDBJ databases">
        <title>Single cell metagenomics reveals metabolic interactions within the superorganism composed of flagellate Streblomastix strix and complex community of Bacteroidetes bacteria on its surface.</title>
        <authorList>
            <person name="Treitli S.C."/>
            <person name="Kolisko M."/>
            <person name="Husnik F."/>
            <person name="Keeling P."/>
            <person name="Hampl V."/>
        </authorList>
    </citation>
    <scope>NUCLEOTIDE SEQUENCE [LARGE SCALE GENOMIC DNA]</scope>
    <source>
        <strain evidence="9">ST1C</strain>
    </source>
</reference>
<dbReference type="FunFam" id="3.40.50.300:FF:000154">
    <property type="entry name" value="Vesicle-fusing ATPase 1"/>
    <property type="match status" value="1"/>
</dbReference>
<evidence type="ECO:0000256" key="7">
    <source>
        <dbReference type="RuleBase" id="RU367045"/>
    </source>
</evidence>